<evidence type="ECO:0000313" key="2">
    <source>
        <dbReference type="Proteomes" id="UP001057998"/>
    </source>
</evidence>
<dbReference type="Proteomes" id="UP001057998">
    <property type="component" value="Chromosome 2"/>
</dbReference>
<protein>
    <recommendedName>
        <fullName evidence="3">Copper resistance protein</fullName>
    </recommendedName>
</protein>
<reference evidence="1" key="1">
    <citation type="submission" date="2022-07" db="EMBL/GenBank/DDBJ databases">
        <title>Genome sequencing of Photobacterium atrarenae GJH2-4.</title>
        <authorList>
            <person name="Park S.-J."/>
        </authorList>
    </citation>
    <scope>NUCLEOTIDE SEQUENCE</scope>
    <source>
        <strain evidence="1">GJH2-4</strain>
    </source>
</reference>
<gene>
    <name evidence="1" type="ORF">NNL38_22485</name>
</gene>
<sequence length="134" mass="14898">MHQLPTRHRCAQVSLLLVMLVVFLCSGQRAGLILGCPFKVAAAVQTAEIGTSHAMAPQHSPTQHKQTTDVEKSCDLTDHLLQLHQQSLGHALLYAVTLLLLLPQLIGTPYRVPLLTEPIPPPRRRHLTFCVFRE</sequence>
<name>A0ABY5GKD8_9GAMM</name>
<keyword evidence="2" id="KW-1185">Reference proteome</keyword>
<accession>A0ABY5GKD8</accession>
<evidence type="ECO:0008006" key="3">
    <source>
        <dbReference type="Google" id="ProtNLM"/>
    </source>
</evidence>
<evidence type="ECO:0000313" key="1">
    <source>
        <dbReference type="EMBL" id="UTV29779.1"/>
    </source>
</evidence>
<proteinExistence type="predicted"/>
<dbReference type="EMBL" id="CP101509">
    <property type="protein sequence ID" value="UTV29779.1"/>
    <property type="molecule type" value="Genomic_DNA"/>
</dbReference>
<dbReference type="RefSeq" id="WP_255391100.1">
    <property type="nucleotide sequence ID" value="NZ_CP101509.1"/>
</dbReference>
<organism evidence="1 2">
    <name type="scientific">Photobacterium atrarenae</name>
    <dbReference type="NCBI Taxonomy" id="865757"/>
    <lineage>
        <taxon>Bacteria</taxon>
        <taxon>Pseudomonadati</taxon>
        <taxon>Pseudomonadota</taxon>
        <taxon>Gammaproteobacteria</taxon>
        <taxon>Vibrionales</taxon>
        <taxon>Vibrionaceae</taxon>
        <taxon>Photobacterium</taxon>
    </lineage>
</organism>